<dbReference type="PROSITE" id="PS50110">
    <property type="entry name" value="RESPONSE_REGULATORY"/>
    <property type="match status" value="1"/>
</dbReference>
<dbReference type="Pfam" id="PF00072">
    <property type="entry name" value="Response_reg"/>
    <property type="match status" value="1"/>
</dbReference>
<dbReference type="SUPFAM" id="SSF52172">
    <property type="entry name" value="CheY-like"/>
    <property type="match status" value="1"/>
</dbReference>
<dbReference type="Proteomes" id="UP000244184">
    <property type="component" value="Unassembled WGS sequence"/>
</dbReference>
<keyword evidence="3 8" id="KW-0597">Phosphoprotein</keyword>
<evidence type="ECO:0000256" key="5">
    <source>
        <dbReference type="ARBA" id="ARBA00023015"/>
    </source>
</evidence>
<keyword evidence="4" id="KW-0902">Two-component regulatory system</keyword>
<evidence type="ECO:0000313" key="11">
    <source>
        <dbReference type="EMBL" id="PUA35170.1"/>
    </source>
</evidence>
<dbReference type="Pfam" id="PF12833">
    <property type="entry name" value="HTH_18"/>
    <property type="match status" value="1"/>
</dbReference>
<dbReference type="AlphaFoldDB" id="A0A2T6FTE0"/>
<dbReference type="InterPro" id="IPR001789">
    <property type="entry name" value="Sig_transdc_resp-reg_receiver"/>
</dbReference>
<dbReference type="InterPro" id="IPR041522">
    <property type="entry name" value="CdaR_GGDEF"/>
</dbReference>
<name>A0A2T6FTE0_9BACL</name>
<comment type="subcellular location">
    <subcellularLocation>
        <location evidence="1">Cytoplasm</location>
    </subcellularLocation>
</comment>
<gene>
    <name evidence="11" type="ORF">C8Z91_31675</name>
</gene>
<evidence type="ECO:0000256" key="7">
    <source>
        <dbReference type="ARBA" id="ARBA00023163"/>
    </source>
</evidence>
<comment type="caution">
    <text evidence="11">The sequence shown here is derived from an EMBL/GenBank/DDBJ whole genome shotgun (WGS) entry which is preliminary data.</text>
</comment>
<dbReference type="InterPro" id="IPR011006">
    <property type="entry name" value="CheY-like_superfamily"/>
</dbReference>
<dbReference type="InterPro" id="IPR009057">
    <property type="entry name" value="Homeodomain-like_sf"/>
</dbReference>
<feature type="domain" description="Response regulatory" evidence="10">
    <location>
        <begin position="3"/>
        <end position="120"/>
    </location>
</feature>
<keyword evidence="5" id="KW-0805">Transcription regulation</keyword>
<dbReference type="EMBL" id="PYHP01000095">
    <property type="protein sequence ID" value="PUA35170.1"/>
    <property type="molecule type" value="Genomic_DNA"/>
</dbReference>
<evidence type="ECO:0000259" key="9">
    <source>
        <dbReference type="PROSITE" id="PS01124"/>
    </source>
</evidence>
<evidence type="ECO:0000256" key="2">
    <source>
        <dbReference type="ARBA" id="ARBA00022490"/>
    </source>
</evidence>
<accession>A0A2T6FTE0</accession>
<dbReference type="GO" id="GO:0005737">
    <property type="term" value="C:cytoplasm"/>
    <property type="evidence" value="ECO:0007669"/>
    <property type="project" value="UniProtKB-SubCell"/>
</dbReference>
<dbReference type="SMART" id="SM00448">
    <property type="entry name" value="REC"/>
    <property type="match status" value="1"/>
</dbReference>
<dbReference type="GO" id="GO:0043565">
    <property type="term" value="F:sequence-specific DNA binding"/>
    <property type="evidence" value="ECO:0007669"/>
    <property type="project" value="InterPro"/>
</dbReference>
<dbReference type="InterPro" id="IPR018062">
    <property type="entry name" value="HTH_AraC-typ_CS"/>
</dbReference>
<evidence type="ECO:0000256" key="6">
    <source>
        <dbReference type="ARBA" id="ARBA00023125"/>
    </source>
</evidence>
<feature type="modified residue" description="4-aspartylphosphate" evidence="8">
    <location>
        <position position="55"/>
    </location>
</feature>
<dbReference type="PRINTS" id="PR00032">
    <property type="entry name" value="HTHARAC"/>
</dbReference>
<keyword evidence="2" id="KW-0963">Cytoplasm</keyword>
<dbReference type="CDD" id="cd17536">
    <property type="entry name" value="REC_YesN-like"/>
    <property type="match status" value="1"/>
</dbReference>
<dbReference type="InterPro" id="IPR020449">
    <property type="entry name" value="Tscrpt_reg_AraC-type_HTH"/>
</dbReference>
<dbReference type="PANTHER" id="PTHR42713:SF3">
    <property type="entry name" value="TRANSCRIPTIONAL REGULATORY PROTEIN HPTR"/>
    <property type="match status" value="1"/>
</dbReference>
<evidence type="ECO:0000256" key="3">
    <source>
        <dbReference type="ARBA" id="ARBA00022553"/>
    </source>
</evidence>
<evidence type="ECO:0000259" key="10">
    <source>
        <dbReference type="PROSITE" id="PS50110"/>
    </source>
</evidence>
<dbReference type="SUPFAM" id="SSF46689">
    <property type="entry name" value="Homeodomain-like"/>
    <property type="match status" value="2"/>
</dbReference>
<feature type="domain" description="HTH araC/xylS-type" evidence="9">
    <location>
        <begin position="433"/>
        <end position="531"/>
    </location>
</feature>
<dbReference type="PROSITE" id="PS00041">
    <property type="entry name" value="HTH_ARAC_FAMILY_1"/>
    <property type="match status" value="1"/>
</dbReference>
<dbReference type="RefSeq" id="WP_108534731.1">
    <property type="nucleotide sequence ID" value="NZ_PYHP01000095.1"/>
</dbReference>
<evidence type="ECO:0008006" key="13">
    <source>
        <dbReference type="Google" id="ProtNLM"/>
    </source>
</evidence>
<evidence type="ECO:0000313" key="12">
    <source>
        <dbReference type="Proteomes" id="UP000244184"/>
    </source>
</evidence>
<dbReference type="PANTHER" id="PTHR42713">
    <property type="entry name" value="HISTIDINE KINASE-RELATED"/>
    <property type="match status" value="1"/>
</dbReference>
<dbReference type="Gene3D" id="3.40.50.2300">
    <property type="match status" value="1"/>
</dbReference>
<keyword evidence="7" id="KW-0804">Transcription</keyword>
<dbReference type="Gene3D" id="1.10.10.60">
    <property type="entry name" value="Homeodomain-like"/>
    <property type="match status" value="2"/>
</dbReference>
<evidence type="ECO:0000256" key="4">
    <source>
        <dbReference type="ARBA" id="ARBA00023012"/>
    </source>
</evidence>
<dbReference type="GO" id="GO:0003700">
    <property type="term" value="F:DNA-binding transcription factor activity"/>
    <property type="evidence" value="ECO:0007669"/>
    <property type="project" value="InterPro"/>
</dbReference>
<evidence type="ECO:0000256" key="1">
    <source>
        <dbReference type="ARBA" id="ARBA00004496"/>
    </source>
</evidence>
<proteinExistence type="predicted"/>
<dbReference type="GO" id="GO:0000160">
    <property type="term" value="P:phosphorelay signal transduction system"/>
    <property type="evidence" value="ECO:0007669"/>
    <property type="project" value="UniProtKB-KW"/>
</dbReference>
<dbReference type="PROSITE" id="PS01124">
    <property type="entry name" value="HTH_ARAC_FAMILY_2"/>
    <property type="match status" value="1"/>
</dbReference>
<organism evidence="11 12">
    <name type="scientific">Paenibacillus elgii</name>
    <dbReference type="NCBI Taxonomy" id="189691"/>
    <lineage>
        <taxon>Bacteria</taxon>
        <taxon>Bacillati</taxon>
        <taxon>Bacillota</taxon>
        <taxon>Bacilli</taxon>
        <taxon>Bacillales</taxon>
        <taxon>Paenibacillaceae</taxon>
        <taxon>Paenibacillus</taxon>
    </lineage>
</organism>
<sequence length="533" mass="60758">MYRMIVVDDEAWIRERLVHTIDWGKLGIGFLHEATCGEEALALAAEVQPDLILTDIRMPRMDGLKLIERLKEQRLAAKVVIISGFSDFEYAKKALSLGASDYILKPVEDYDLLDVVARCLEQIETDRRKEALLKKADDQVNKRLPLLKEMLFSKLIMGHKPDEPKLREALNDFGLKNKGLRHACLVLQVPEPEAFPPENKPDANFTQFVLRNVLQDFLPNVCENEIVFTHADEVVCIVSSFEEEDNELARVCLTMFEDIRKIVHKIVGSTVIIGLGGAVGDLLDISVSYRQAKQMLLHGYLDTGRSKEARSATGPPKSGGYRLYDTEALINHIRVGNKAAALASLNQIVRENRGIRPIDLKFIYIDIVNSLVRTAVEGNGAAKDFSQFSLHFFELLQQSQSPDEIHGLLGDTITKIIDFLEHSQSKKRRKVIEKALEYMELHYSEELNLNAVAERFYLNASYFSKIFKEELGVSYTKYLMEFRVNKAAELMSDPTLKIYEISRRVGYEDVQYFTKMFKSIKGVTPGQYREKIR</sequence>
<dbReference type="InterPro" id="IPR018060">
    <property type="entry name" value="HTH_AraC"/>
</dbReference>
<dbReference type="SMART" id="SM00342">
    <property type="entry name" value="HTH_ARAC"/>
    <property type="match status" value="1"/>
</dbReference>
<dbReference type="Pfam" id="PF17853">
    <property type="entry name" value="GGDEF_2"/>
    <property type="match status" value="1"/>
</dbReference>
<reference evidence="11 12" key="1">
    <citation type="submission" date="2018-03" db="EMBL/GenBank/DDBJ databases">
        <title>Genome sequence of Paenibacillus elgii strain AC13 an antimicrobial compound producing bacteria.</title>
        <authorList>
            <person name="Kurokawa A.S."/>
            <person name="Araujo J.F."/>
            <person name="Costa R.A."/>
            <person name="Ortega D.B."/>
            <person name="Pires A.S."/>
            <person name="Pappas G.J.Jr."/>
            <person name="Franco O.L."/>
            <person name="Barreto C."/>
            <person name="Magalhaes B.S."/>
            <person name="Kruger R.H."/>
        </authorList>
    </citation>
    <scope>NUCLEOTIDE SEQUENCE [LARGE SCALE GENOMIC DNA]</scope>
    <source>
        <strain evidence="11 12">AC13</strain>
    </source>
</reference>
<dbReference type="InterPro" id="IPR051552">
    <property type="entry name" value="HptR"/>
</dbReference>
<keyword evidence="6" id="KW-0238">DNA-binding</keyword>
<protein>
    <recommendedName>
        <fullName evidence="13">DNA-binding response regulator</fullName>
    </recommendedName>
</protein>
<evidence type="ECO:0000256" key="8">
    <source>
        <dbReference type="PROSITE-ProRule" id="PRU00169"/>
    </source>
</evidence>